<sequence>MSSTDIDNLINLVGLLITKQDTNMREAISVSDRVLVTLRYLATGDSYVSLSYLFRISKSTISGIVYEVCQTIAIGLKDYLKVRDIKLRKV</sequence>
<keyword evidence="3" id="KW-1185">Reference proteome</keyword>
<dbReference type="EMBL" id="JAPWTK010000247">
    <property type="protein sequence ID" value="KAJ8944587.1"/>
    <property type="molecule type" value="Genomic_DNA"/>
</dbReference>
<protein>
    <recommendedName>
        <fullName evidence="1">Transposase Helix-turn-helix domain-containing protein</fullName>
    </recommendedName>
</protein>
<feature type="domain" description="Transposase Helix-turn-helix" evidence="1">
    <location>
        <begin position="29"/>
        <end position="73"/>
    </location>
</feature>
<dbReference type="Pfam" id="PF13613">
    <property type="entry name" value="HTH_Tnp_4"/>
    <property type="match status" value="1"/>
</dbReference>
<comment type="caution">
    <text evidence="2">The sequence shown here is derived from an EMBL/GenBank/DDBJ whole genome shotgun (WGS) entry which is preliminary data.</text>
</comment>
<organism evidence="2 3">
    <name type="scientific">Aromia moschata</name>
    <dbReference type="NCBI Taxonomy" id="1265417"/>
    <lineage>
        <taxon>Eukaryota</taxon>
        <taxon>Metazoa</taxon>
        <taxon>Ecdysozoa</taxon>
        <taxon>Arthropoda</taxon>
        <taxon>Hexapoda</taxon>
        <taxon>Insecta</taxon>
        <taxon>Pterygota</taxon>
        <taxon>Neoptera</taxon>
        <taxon>Endopterygota</taxon>
        <taxon>Coleoptera</taxon>
        <taxon>Polyphaga</taxon>
        <taxon>Cucujiformia</taxon>
        <taxon>Chrysomeloidea</taxon>
        <taxon>Cerambycidae</taxon>
        <taxon>Cerambycinae</taxon>
        <taxon>Callichromatini</taxon>
        <taxon>Aromia</taxon>
    </lineage>
</organism>
<evidence type="ECO:0000313" key="2">
    <source>
        <dbReference type="EMBL" id="KAJ8944587.1"/>
    </source>
</evidence>
<proteinExistence type="predicted"/>
<dbReference type="InterPro" id="IPR027805">
    <property type="entry name" value="Transposase_HTH_dom"/>
</dbReference>
<dbReference type="AlphaFoldDB" id="A0AAV8XZN1"/>
<dbReference type="Proteomes" id="UP001162162">
    <property type="component" value="Unassembled WGS sequence"/>
</dbReference>
<evidence type="ECO:0000313" key="3">
    <source>
        <dbReference type="Proteomes" id="UP001162162"/>
    </source>
</evidence>
<gene>
    <name evidence="2" type="ORF">NQ318_006000</name>
</gene>
<accession>A0AAV8XZN1</accession>
<reference evidence="2" key="1">
    <citation type="journal article" date="2023" name="Insect Mol. Biol.">
        <title>Genome sequencing provides insights into the evolution of gene families encoding plant cell wall-degrading enzymes in longhorned beetles.</title>
        <authorList>
            <person name="Shin N.R."/>
            <person name="Okamura Y."/>
            <person name="Kirsch R."/>
            <person name="Pauchet Y."/>
        </authorList>
    </citation>
    <scope>NUCLEOTIDE SEQUENCE</scope>
    <source>
        <strain evidence="2">AMC_N1</strain>
    </source>
</reference>
<evidence type="ECO:0000259" key="1">
    <source>
        <dbReference type="Pfam" id="PF13613"/>
    </source>
</evidence>
<name>A0AAV8XZN1_9CUCU</name>